<protein>
    <recommendedName>
        <fullName evidence="10">AI-2E family transporter</fullName>
    </recommendedName>
</protein>
<dbReference type="GO" id="GO:0016020">
    <property type="term" value="C:membrane"/>
    <property type="evidence" value="ECO:0007669"/>
    <property type="project" value="UniProtKB-SubCell"/>
</dbReference>
<feature type="transmembrane region" description="Helical" evidence="7">
    <location>
        <begin position="203"/>
        <end position="223"/>
    </location>
</feature>
<evidence type="ECO:0000256" key="3">
    <source>
        <dbReference type="ARBA" id="ARBA00022692"/>
    </source>
</evidence>
<dbReference type="PANTHER" id="PTHR21716">
    <property type="entry name" value="TRANSMEMBRANE PROTEIN"/>
    <property type="match status" value="1"/>
</dbReference>
<organism evidence="8 9">
    <name type="scientific">Proteiniphilum acetatigenes</name>
    <dbReference type="NCBI Taxonomy" id="294710"/>
    <lineage>
        <taxon>Bacteria</taxon>
        <taxon>Pseudomonadati</taxon>
        <taxon>Bacteroidota</taxon>
        <taxon>Bacteroidia</taxon>
        <taxon>Bacteroidales</taxon>
        <taxon>Dysgonomonadaceae</taxon>
        <taxon>Proteiniphilum</taxon>
    </lineage>
</organism>
<feature type="compositionally biased region" description="Basic residues" evidence="6">
    <location>
        <begin position="364"/>
        <end position="377"/>
    </location>
</feature>
<dbReference type="EMBL" id="LGGN01000018">
    <property type="protein sequence ID" value="KUK78591.1"/>
    <property type="molecule type" value="Genomic_DNA"/>
</dbReference>
<comment type="caution">
    <text evidence="8">The sequence shown here is derived from an EMBL/GenBank/DDBJ whole genome shotgun (WGS) entry which is preliminary data.</text>
</comment>
<feature type="transmembrane region" description="Helical" evidence="7">
    <location>
        <begin position="36"/>
        <end position="57"/>
    </location>
</feature>
<keyword evidence="4 7" id="KW-1133">Transmembrane helix</keyword>
<evidence type="ECO:0000313" key="8">
    <source>
        <dbReference type="EMBL" id="KUK78591.1"/>
    </source>
</evidence>
<proteinExistence type="inferred from homology"/>
<evidence type="ECO:0000256" key="4">
    <source>
        <dbReference type="ARBA" id="ARBA00022989"/>
    </source>
</evidence>
<feature type="transmembrane region" description="Helical" evidence="7">
    <location>
        <begin position="229"/>
        <end position="251"/>
    </location>
</feature>
<comment type="subcellular location">
    <subcellularLocation>
        <location evidence="1">Membrane</location>
        <topology evidence="1">Multi-pass membrane protein</topology>
    </subcellularLocation>
</comment>
<dbReference type="PANTHER" id="PTHR21716:SF4">
    <property type="entry name" value="TRANSMEMBRANE PROTEIN 245"/>
    <property type="match status" value="1"/>
</dbReference>
<comment type="similarity">
    <text evidence="2">Belongs to the autoinducer-2 exporter (AI-2E) (TC 2.A.86) family.</text>
</comment>
<feature type="transmembrane region" description="Helical" evidence="7">
    <location>
        <begin position="69"/>
        <end position="92"/>
    </location>
</feature>
<dbReference type="InterPro" id="IPR002549">
    <property type="entry name" value="AI-2E-like"/>
</dbReference>
<feature type="transmembrane region" description="Helical" evidence="7">
    <location>
        <begin position="12"/>
        <end position="30"/>
    </location>
</feature>
<feature type="region of interest" description="Disordered" evidence="6">
    <location>
        <begin position="358"/>
        <end position="377"/>
    </location>
</feature>
<evidence type="ECO:0000256" key="5">
    <source>
        <dbReference type="ARBA" id="ARBA00023136"/>
    </source>
</evidence>
<evidence type="ECO:0000256" key="1">
    <source>
        <dbReference type="ARBA" id="ARBA00004141"/>
    </source>
</evidence>
<sequence length="377" mass="42190">MNEQGEKERNILRFKYILIGTLILLGLIIFRYARPYMSGFLGAATLYVIVSGQNRSLTQKYRLHKSLSALLIMLEVLIFILIPLTGLTLLVIDTFSGITIDPQVILDNVNAFILSMEERLGFNLFTPGNLSGLPKLGTDLLQILGNSIYSFVINVIVILFVLYYMLYSNDEFEKSIREILPFKEENKQILAEETRLIIQANAIGIPLMAIIQGLFAYLGYLIFGVESALLYAILTAFSTILPLVGTMIVWVPLSISLLIGGDIVNGVGLAIYGMFIIGGVDNVARFLLQKKLADIHPPITVFGVLIGIPMFGFWGIIFGPLLLSLFILFFNMYRHEYVKGSKAEPRVTTRIKARKVSIPGYKPNKTKKKKTQVPKNE</sequence>
<dbReference type="AlphaFoldDB" id="A0A101HKN1"/>
<keyword evidence="3 7" id="KW-0812">Transmembrane</keyword>
<evidence type="ECO:0000256" key="7">
    <source>
        <dbReference type="SAM" id="Phobius"/>
    </source>
</evidence>
<keyword evidence="5 7" id="KW-0472">Membrane</keyword>
<evidence type="ECO:0008006" key="10">
    <source>
        <dbReference type="Google" id="ProtNLM"/>
    </source>
</evidence>
<dbReference type="Pfam" id="PF01594">
    <property type="entry name" value="AI-2E_transport"/>
    <property type="match status" value="1"/>
</dbReference>
<feature type="transmembrane region" description="Helical" evidence="7">
    <location>
        <begin position="300"/>
        <end position="330"/>
    </location>
</feature>
<gene>
    <name evidence="8" type="ORF">XD92_0195</name>
</gene>
<name>A0A101HKN1_9BACT</name>
<dbReference type="STRING" id="1123008.GCA_000380985_01344"/>
<feature type="transmembrane region" description="Helical" evidence="7">
    <location>
        <begin position="263"/>
        <end position="280"/>
    </location>
</feature>
<evidence type="ECO:0000256" key="2">
    <source>
        <dbReference type="ARBA" id="ARBA00009773"/>
    </source>
</evidence>
<accession>A0A101HKN1</accession>
<evidence type="ECO:0000256" key="6">
    <source>
        <dbReference type="SAM" id="MobiDB-lite"/>
    </source>
</evidence>
<dbReference type="Proteomes" id="UP000053860">
    <property type="component" value="Unassembled WGS sequence"/>
</dbReference>
<evidence type="ECO:0000313" key="9">
    <source>
        <dbReference type="Proteomes" id="UP000053860"/>
    </source>
</evidence>
<feature type="transmembrane region" description="Helical" evidence="7">
    <location>
        <begin position="148"/>
        <end position="167"/>
    </location>
</feature>
<dbReference type="PATRIC" id="fig|294710.3.peg.404"/>
<reference evidence="9" key="1">
    <citation type="journal article" date="2015" name="MBio">
        <title>Genome-Resolved Metagenomic Analysis Reveals Roles for Candidate Phyla and Other Microbial Community Members in Biogeochemical Transformations in Oil Reservoirs.</title>
        <authorList>
            <person name="Hu P."/>
            <person name="Tom L."/>
            <person name="Singh A."/>
            <person name="Thomas B.C."/>
            <person name="Baker B.J."/>
            <person name="Piceno Y.M."/>
            <person name="Andersen G.L."/>
            <person name="Banfield J.F."/>
        </authorList>
    </citation>
    <scope>NUCLEOTIDE SEQUENCE [LARGE SCALE GENOMIC DNA]</scope>
</reference>